<dbReference type="PROSITE" id="PS00136">
    <property type="entry name" value="SUBTILASE_ASP"/>
    <property type="match status" value="1"/>
</dbReference>
<dbReference type="Gene3D" id="3.40.50.200">
    <property type="entry name" value="Peptidase S8/S53 domain"/>
    <property type="match status" value="1"/>
</dbReference>
<feature type="active site" description="Charge relay system" evidence="5">
    <location>
        <position position="377"/>
    </location>
</feature>
<keyword evidence="9" id="KW-1185">Reference proteome</keyword>
<dbReference type="PROSITE" id="PS00137">
    <property type="entry name" value="SUBTILASE_HIS"/>
    <property type="match status" value="1"/>
</dbReference>
<evidence type="ECO:0000256" key="2">
    <source>
        <dbReference type="ARBA" id="ARBA00022670"/>
    </source>
</evidence>
<dbReference type="RefSeq" id="WP_252587635.1">
    <property type="nucleotide sequence ID" value="NZ_JAMWYS010000032.1"/>
</dbReference>
<dbReference type="InterPro" id="IPR000209">
    <property type="entry name" value="Peptidase_S8/S53_dom"/>
</dbReference>
<keyword evidence="4 5" id="KW-0720">Serine protease</keyword>
<dbReference type="AlphaFoldDB" id="A0A9X2F1V8"/>
<dbReference type="Pfam" id="PF00082">
    <property type="entry name" value="Peptidase_S8"/>
    <property type="match status" value="1"/>
</dbReference>
<dbReference type="PROSITE" id="PS00138">
    <property type="entry name" value="SUBTILASE_SER"/>
    <property type="match status" value="1"/>
</dbReference>
<dbReference type="Proteomes" id="UP001155182">
    <property type="component" value="Unassembled WGS sequence"/>
</dbReference>
<evidence type="ECO:0000313" key="9">
    <source>
        <dbReference type="Proteomes" id="UP001155182"/>
    </source>
</evidence>
<feature type="active site" description="Charge relay system" evidence="5">
    <location>
        <position position="186"/>
    </location>
</feature>
<dbReference type="InterPro" id="IPR036852">
    <property type="entry name" value="Peptidase_S8/S53_dom_sf"/>
</dbReference>
<evidence type="ECO:0000256" key="1">
    <source>
        <dbReference type="ARBA" id="ARBA00011073"/>
    </source>
</evidence>
<comment type="caution">
    <text evidence="8">The sequence shown here is derived from an EMBL/GenBank/DDBJ whole genome shotgun (WGS) entry which is preliminary data.</text>
</comment>
<comment type="similarity">
    <text evidence="1 5 6">Belongs to the peptidase S8 family.</text>
</comment>
<accession>A0A9X2F1V8</accession>
<dbReference type="InterPro" id="IPR015500">
    <property type="entry name" value="Peptidase_S8_subtilisin-rel"/>
</dbReference>
<dbReference type="PANTHER" id="PTHR43806:SF11">
    <property type="entry name" value="CEREVISIN-RELATED"/>
    <property type="match status" value="1"/>
</dbReference>
<feature type="domain" description="Peptidase S8/S53" evidence="7">
    <location>
        <begin position="183"/>
        <end position="389"/>
    </location>
</feature>
<gene>
    <name evidence="8" type="ORF">NF867_09675</name>
</gene>
<name>A0A9X2F1V8_9SPHI</name>
<dbReference type="PANTHER" id="PTHR43806">
    <property type="entry name" value="PEPTIDASE S8"/>
    <property type="match status" value="1"/>
</dbReference>
<keyword evidence="3 5" id="KW-0378">Hydrolase</keyword>
<dbReference type="PROSITE" id="PS51892">
    <property type="entry name" value="SUBTILASE"/>
    <property type="match status" value="1"/>
</dbReference>
<evidence type="ECO:0000313" key="8">
    <source>
        <dbReference type="EMBL" id="MCO4293132.1"/>
    </source>
</evidence>
<dbReference type="EMBL" id="JAMWYS010000032">
    <property type="protein sequence ID" value="MCO4293132.1"/>
    <property type="molecule type" value="Genomic_DNA"/>
</dbReference>
<proteinExistence type="inferred from homology"/>
<dbReference type="InterPro" id="IPR050131">
    <property type="entry name" value="Peptidase_S8_subtilisin-like"/>
</dbReference>
<dbReference type="SUPFAM" id="SSF52743">
    <property type="entry name" value="Subtilisin-like"/>
    <property type="match status" value="1"/>
</dbReference>
<evidence type="ECO:0000256" key="5">
    <source>
        <dbReference type="PROSITE-ProRule" id="PRU01240"/>
    </source>
</evidence>
<evidence type="ECO:0000256" key="3">
    <source>
        <dbReference type="ARBA" id="ARBA00022801"/>
    </source>
</evidence>
<dbReference type="PRINTS" id="PR00723">
    <property type="entry name" value="SUBTILISIN"/>
</dbReference>
<evidence type="ECO:0000259" key="7">
    <source>
        <dbReference type="Pfam" id="PF00082"/>
    </source>
</evidence>
<reference evidence="8" key="1">
    <citation type="submission" date="2022-06" db="EMBL/GenBank/DDBJ databases">
        <title>Solitalea sp. MAHUQ-68 isolated from rhizospheric soil.</title>
        <authorList>
            <person name="Huq M.A."/>
        </authorList>
    </citation>
    <scope>NUCLEOTIDE SEQUENCE</scope>
    <source>
        <strain evidence="8">MAHUQ-68</strain>
    </source>
</reference>
<evidence type="ECO:0000256" key="6">
    <source>
        <dbReference type="RuleBase" id="RU003355"/>
    </source>
</evidence>
<dbReference type="GO" id="GO:0004252">
    <property type="term" value="F:serine-type endopeptidase activity"/>
    <property type="evidence" value="ECO:0007669"/>
    <property type="project" value="UniProtKB-UniRule"/>
</dbReference>
<keyword evidence="2 5" id="KW-0645">Protease</keyword>
<dbReference type="GO" id="GO:0005615">
    <property type="term" value="C:extracellular space"/>
    <property type="evidence" value="ECO:0007669"/>
    <property type="project" value="TreeGrafter"/>
</dbReference>
<feature type="active site" description="Charge relay system" evidence="5">
    <location>
        <position position="219"/>
    </location>
</feature>
<dbReference type="InterPro" id="IPR022398">
    <property type="entry name" value="Peptidase_S8_His-AS"/>
</dbReference>
<protein>
    <submittedName>
        <fullName evidence="8">S8 family serine peptidase</fullName>
    </submittedName>
</protein>
<evidence type="ECO:0000256" key="4">
    <source>
        <dbReference type="ARBA" id="ARBA00022825"/>
    </source>
</evidence>
<dbReference type="InterPro" id="IPR023828">
    <property type="entry name" value="Peptidase_S8_Ser-AS"/>
</dbReference>
<organism evidence="8 9">
    <name type="scientific">Solitalea agri</name>
    <dbReference type="NCBI Taxonomy" id="2953739"/>
    <lineage>
        <taxon>Bacteria</taxon>
        <taxon>Pseudomonadati</taxon>
        <taxon>Bacteroidota</taxon>
        <taxon>Sphingobacteriia</taxon>
        <taxon>Sphingobacteriales</taxon>
        <taxon>Sphingobacteriaceae</taxon>
        <taxon>Solitalea</taxon>
    </lineage>
</organism>
<dbReference type="InterPro" id="IPR023827">
    <property type="entry name" value="Peptidase_S8_Asp-AS"/>
</dbReference>
<sequence length="412" mass="43570">MKIKFTLTQLFITIALLSFTSFIEGCSKKEEITGVATDLFQKIPKPSIDLSAKHQGDEIAGRYIVLFEDPSVTIESTNESLTYEQSTEKSIELARQLVAETGLKAAKVEMAFGSVLTGCVLSGISKSDLKMLEASKKVKMVESDKVIALKPMKIKKCHTASESVPWGVQRIGGSRNGKGKTAWVLDSGVDLGHTDLYVDKVLGKNFVDDGADEQDYFGHGTHVAGIIGAKRNHVGIVGVAAGAKIVPVRVLDFEGIGVLSWVIGAVNYVGAKAKKGEVANLSLVTPASKCLDCAVLRASSKGIKFVLAAGNTTEDANLYSPGRVNGSNIYTISACDQMDGLAWFSNYGNPPIDFAAPGVDIPSTYLNGGYATLSGTSMAAPHVAGILLLGSVKANGVVSNDVDGEPDKIAHW</sequence>
<dbReference type="GO" id="GO:0006508">
    <property type="term" value="P:proteolysis"/>
    <property type="evidence" value="ECO:0007669"/>
    <property type="project" value="UniProtKB-KW"/>
</dbReference>